<dbReference type="InterPro" id="IPR005123">
    <property type="entry name" value="Oxoglu/Fe-dep_dioxygenase_dom"/>
</dbReference>
<dbReference type="InterPro" id="IPR026992">
    <property type="entry name" value="DIOX_N"/>
</dbReference>
<evidence type="ECO:0000313" key="4">
    <source>
        <dbReference type="EMBL" id="KAL0060483.1"/>
    </source>
</evidence>
<protein>
    <recommendedName>
        <fullName evidence="3">Fe2OG dioxygenase domain-containing protein</fullName>
    </recommendedName>
</protein>
<dbReference type="EMBL" id="JBBXMP010000174">
    <property type="protein sequence ID" value="KAL0060483.1"/>
    <property type="molecule type" value="Genomic_DNA"/>
</dbReference>
<gene>
    <name evidence="4" type="ORF">AAF712_012716</name>
</gene>
<comment type="similarity">
    <text evidence="1">Belongs to the iron/ascorbate-dependent oxidoreductase family.</text>
</comment>
<comment type="caution">
    <text evidence="4">The sequence shown here is derived from an EMBL/GenBank/DDBJ whole genome shotgun (WGS) entry which is preliminary data.</text>
</comment>
<evidence type="ECO:0000256" key="2">
    <source>
        <dbReference type="SAM" id="MobiDB-lite"/>
    </source>
</evidence>
<dbReference type="InterPro" id="IPR027443">
    <property type="entry name" value="IPNS-like_sf"/>
</dbReference>
<evidence type="ECO:0000256" key="1">
    <source>
        <dbReference type="RuleBase" id="RU003682"/>
    </source>
</evidence>
<dbReference type="InterPro" id="IPR050231">
    <property type="entry name" value="Iron_ascorbate_oxido_reductase"/>
</dbReference>
<name>A0ABR2ZIC5_9AGAR</name>
<feature type="domain" description="Fe2OG dioxygenase" evidence="3">
    <location>
        <begin position="148"/>
        <end position="281"/>
    </location>
</feature>
<dbReference type="Pfam" id="PF03171">
    <property type="entry name" value="2OG-FeII_Oxy"/>
    <property type="match status" value="1"/>
</dbReference>
<evidence type="ECO:0000313" key="5">
    <source>
        <dbReference type="Proteomes" id="UP001437256"/>
    </source>
</evidence>
<proteinExistence type="inferred from homology"/>
<feature type="region of interest" description="Disordered" evidence="2">
    <location>
        <begin position="326"/>
        <end position="349"/>
    </location>
</feature>
<organism evidence="4 5">
    <name type="scientific">Marasmius tenuissimus</name>
    <dbReference type="NCBI Taxonomy" id="585030"/>
    <lineage>
        <taxon>Eukaryota</taxon>
        <taxon>Fungi</taxon>
        <taxon>Dikarya</taxon>
        <taxon>Basidiomycota</taxon>
        <taxon>Agaricomycotina</taxon>
        <taxon>Agaricomycetes</taxon>
        <taxon>Agaricomycetidae</taxon>
        <taxon>Agaricales</taxon>
        <taxon>Marasmiineae</taxon>
        <taxon>Marasmiaceae</taxon>
        <taxon>Marasmius</taxon>
    </lineage>
</organism>
<dbReference type="InterPro" id="IPR044861">
    <property type="entry name" value="IPNS-like_FE2OG_OXY"/>
</dbReference>
<dbReference type="Proteomes" id="UP001437256">
    <property type="component" value="Unassembled WGS sequence"/>
</dbReference>
<keyword evidence="5" id="KW-1185">Reference proteome</keyword>
<dbReference type="PANTHER" id="PTHR47990">
    <property type="entry name" value="2-OXOGLUTARATE (2OG) AND FE(II)-DEPENDENT OXYGENASE SUPERFAMILY PROTEIN-RELATED"/>
    <property type="match status" value="1"/>
</dbReference>
<dbReference type="Pfam" id="PF14226">
    <property type="entry name" value="DIOX_N"/>
    <property type="match status" value="1"/>
</dbReference>
<dbReference type="SUPFAM" id="SSF51197">
    <property type="entry name" value="Clavaminate synthase-like"/>
    <property type="match status" value="1"/>
</dbReference>
<evidence type="ECO:0000259" key="3">
    <source>
        <dbReference type="PROSITE" id="PS51471"/>
    </source>
</evidence>
<dbReference type="Gene3D" id="2.60.120.330">
    <property type="entry name" value="B-lactam Antibiotic, Isopenicillin N Synthase, Chain"/>
    <property type="match status" value="1"/>
</dbReference>
<reference evidence="4 5" key="1">
    <citation type="submission" date="2024-05" db="EMBL/GenBank/DDBJ databases">
        <title>A draft genome resource for the thread blight pathogen Marasmius tenuissimus strain MS-2.</title>
        <authorList>
            <person name="Yulfo-Soto G.E."/>
            <person name="Baruah I.K."/>
            <person name="Amoako-Attah I."/>
            <person name="Bukari Y."/>
            <person name="Meinhardt L.W."/>
            <person name="Bailey B.A."/>
            <person name="Cohen S.P."/>
        </authorList>
    </citation>
    <scope>NUCLEOTIDE SEQUENCE [LARGE SCALE GENOMIC DNA]</scope>
    <source>
        <strain evidence="4 5">MS-2</strain>
    </source>
</reference>
<keyword evidence="1" id="KW-0560">Oxidoreductase</keyword>
<accession>A0ABR2ZIC5</accession>
<sequence>MPVPTLPPFPEDVPTHALLIIDYEQLKAGNQDEIDRLWGAATGLGFCLKNHGVQEVVDRMFDMGEATMKLPYEEKMKFEQGDEGRSFGYKAAGANAVDAAGNLDTVEFINIAKDDAYAWPKVAHRTYPSTVSEKMDEAVVPFVKKSTDINTTLLNIFNTKLGLPEGELAKRHQDLEHSGSEARTIKNPAKMSKERTAIGAHTDFGSLSFLHNRLGGLQVLPPGVDEWQYVKPIPGHAICNVGDALAVLSGGILHSNIHRVVPPPGAQAGQERWSQVFFTRPGDSTTLEPLAALSPSIAEAVKKNTDKKLDTGGVTASEWFARRIKNQRIKNRTGPETWEASRGTEQGRA</sequence>
<dbReference type="PROSITE" id="PS51471">
    <property type="entry name" value="FE2OG_OXY"/>
    <property type="match status" value="1"/>
</dbReference>
<keyword evidence="1" id="KW-0408">Iron</keyword>
<keyword evidence="1" id="KW-0479">Metal-binding</keyword>